<evidence type="ECO:0000313" key="11">
    <source>
        <dbReference type="Proteomes" id="UP000297972"/>
    </source>
</evidence>
<dbReference type="SUPFAM" id="SSF54909">
    <property type="entry name" value="Dimeric alpha+beta barrel"/>
    <property type="match status" value="1"/>
</dbReference>
<dbReference type="Pfam" id="PF20628">
    <property type="entry name" value="Dyp_perox_C"/>
    <property type="match status" value="1"/>
</dbReference>
<sequence>MAAAAKLPNSNSNSISERRADAQAGGEGRLPDLPRGIYWDHGATPPRCYGIAFLKSDSSAGAGEIHAALSALATVWNGLREGDVPTLAGARVPASSFEWLLGFGRKAFEIDGAQHPVPKALRPPNTFNSVDPMGGGVAVDGSGLRFAPGIVQNLATEEFCVQFTADTPLAVARALIETSLCLEATRDAATGKAALLMSASFTGFNREDHRSWIDFHDGVSNLRSGHERRSVIETKPQGLAKADKWLISGTFMAFIRLRVDIRAWRQFGVNEQEALVGRKKISGCPVIAIDAAGMAAAVAGCPALGTVEVGPDAGNLPFLEPPDAVDDLTRRSHVQRANHHIVKQRIYRQGYEFFESPAPGRPFEAGLNFVSFQENPDRLFFILKQADWLGGTNFGGTPGPELLHVIAGAAFACPPLMQGDAYPGASTFDPLVS</sequence>
<evidence type="ECO:0000256" key="8">
    <source>
        <dbReference type="SAM" id="MobiDB-lite"/>
    </source>
</evidence>
<evidence type="ECO:0000256" key="7">
    <source>
        <dbReference type="ARBA" id="ARBA00023004"/>
    </source>
</evidence>
<keyword evidence="7" id="KW-0408">Iron</keyword>
<evidence type="ECO:0000256" key="5">
    <source>
        <dbReference type="ARBA" id="ARBA00022729"/>
    </source>
</evidence>
<keyword evidence="2 10" id="KW-0575">Peroxidase</keyword>
<dbReference type="GO" id="GO:0005829">
    <property type="term" value="C:cytosol"/>
    <property type="evidence" value="ECO:0007669"/>
    <property type="project" value="TreeGrafter"/>
</dbReference>
<reference evidence="10 11" key="1">
    <citation type="submission" date="2019-03" db="EMBL/GenBank/DDBJ databases">
        <authorList>
            <person name="Li J."/>
        </authorList>
    </citation>
    <scope>NUCLEOTIDE SEQUENCE [LARGE SCALE GENOMIC DNA]</scope>
    <source>
        <strain evidence="10 11">3058</strain>
    </source>
</reference>
<proteinExistence type="predicted"/>
<protein>
    <submittedName>
        <fullName evidence="10">Peroxidase</fullName>
    </submittedName>
</protein>
<dbReference type="GO" id="GO:0020037">
    <property type="term" value="F:heme binding"/>
    <property type="evidence" value="ECO:0007669"/>
    <property type="project" value="InterPro"/>
</dbReference>
<evidence type="ECO:0000256" key="4">
    <source>
        <dbReference type="ARBA" id="ARBA00022723"/>
    </source>
</evidence>
<comment type="cofactor">
    <cofactor evidence="1">
        <name>heme b</name>
        <dbReference type="ChEBI" id="CHEBI:60344"/>
    </cofactor>
</comment>
<dbReference type="EMBL" id="SRPG01000311">
    <property type="protein sequence ID" value="TGN45375.1"/>
    <property type="molecule type" value="Genomic_DNA"/>
</dbReference>
<keyword evidence="4" id="KW-0479">Metal-binding</keyword>
<dbReference type="PANTHER" id="PTHR30521:SF4">
    <property type="entry name" value="DEFERROCHELATASE"/>
    <property type="match status" value="1"/>
</dbReference>
<accession>A0A4Z1CK26</accession>
<dbReference type="InterPro" id="IPR006314">
    <property type="entry name" value="Dyp_peroxidase"/>
</dbReference>
<dbReference type="RefSeq" id="WP_135819013.1">
    <property type="nucleotide sequence ID" value="NZ_SRPG01000311.1"/>
</dbReference>
<dbReference type="Proteomes" id="UP000297972">
    <property type="component" value="Unassembled WGS sequence"/>
</dbReference>
<keyword evidence="6" id="KW-0560">Oxidoreductase</keyword>
<keyword evidence="11" id="KW-1185">Reference proteome</keyword>
<feature type="domain" description="Dyp-type peroxidase C-terminal" evidence="9">
    <location>
        <begin position="209"/>
        <end position="416"/>
    </location>
</feature>
<keyword evidence="5" id="KW-0732">Signal</keyword>
<feature type="region of interest" description="Disordered" evidence="8">
    <location>
        <begin position="1"/>
        <end position="31"/>
    </location>
</feature>
<evidence type="ECO:0000256" key="3">
    <source>
        <dbReference type="ARBA" id="ARBA00022617"/>
    </source>
</evidence>
<name>A0A4Z1CK26_9RHOB</name>
<evidence type="ECO:0000256" key="2">
    <source>
        <dbReference type="ARBA" id="ARBA00022559"/>
    </source>
</evidence>
<evidence type="ECO:0000313" key="10">
    <source>
        <dbReference type="EMBL" id="TGN45375.1"/>
    </source>
</evidence>
<evidence type="ECO:0000256" key="6">
    <source>
        <dbReference type="ARBA" id="ARBA00023002"/>
    </source>
</evidence>
<dbReference type="AlphaFoldDB" id="A0A4Z1CK26"/>
<dbReference type="GO" id="GO:0046872">
    <property type="term" value="F:metal ion binding"/>
    <property type="evidence" value="ECO:0007669"/>
    <property type="project" value="UniProtKB-KW"/>
</dbReference>
<dbReference type="PROSITE" id="PS51404">
    <property type="entry name" value="DYP_PEROXIDASE"/>
    <property type="match status" value="1"/>
</dbReference>
<evidence type="ECO:0000259" key="9">
    <source>
        <dbReference type="Pfam" id="PF20628"/>
    </source>
</evidence>
<keyword evidence="3" id="KW-0349">Heme</keyword>
<dbReference type="GO" id="GO:0004601">
    <property type="term" value="F:peroxidase activity"/>
    <property type="evidence" value="ECO:0007669"/>
    <property type="project" value="UniProtKB-KW"/>
</dbReference>
<dbReference type="OrthoDB" id="9781066at2"/>
<comment type="caution">
    <text evidence="10">The sequence shown here is derived from an EMBL/GenBank/DDBJ whole genome shotgun (WGS) entry which is preliminary data.</text>
</comment>
<organism evidence="10 11">
    <name type="scientific">Paracoccus liaowanqingii</name>
    <dbReference type="NCBI Taxonomy" id="2560053"/>
    <lineage>
        <taxon>Bacteria</taxon>
        <taxon>Pseudomonadati</taxon>
        <taxon>Pseudomonadota</taxon>
        <taxon>Alphaproteobacteria</taxon>
        <taxon>Rhodobacterales</taxon>
        <taxon>Paracoccaceae</taxon>
        <taxon>Paracoccus</taxon>
    </lineage>
</organism>
<dbReference type="PANTHER" id="PTHR30521">
    <property type="entry name" value="DEFERROCHELATASE/PEROXIDASE"/>
    <property type="match status" value="1"/>
</dbReference>
<evidence type="ECO:0000256" key="1">
    <source>
        <dbReference type="ARBA" id="ARBA00001970"/>
    </source>
</evidence>
<dbReference type="InterPro" id="IPR011008">
    <property type="entry name" value="Dimeric_a/b-barrel"/>
</dbReference>
<dbReference type="InterPro" id="IPR048328">
    <property type="entry name" value="Dyp_perox_C"/>
</dbReference>
<gene>
    <name evidence="10" type="ORF">E4L95_19730</name>
</gene>